<keyword evidence="2" id="KW-1185">Reference proteome</keyword>
<gene>
    <name evidence="1" type="ORF">ABK249_15190</name>
</gene>
<evidence type="ECO:0000313" key="1">
    <source>
        <dbReference type="EMBL" id="MEQ1406279.1"/>
    </source>
</evidence>
<dbReference type="Proteomes" id="UP001496627">
    <property type="component" value="Unassembled WGS sequence"/>
</dbReference>
<evidence type="ECO:0000313" key="2">
    <source>
        <dbReference type="Proteomes" id="UP001496627"/>
    </source>
</evidence>
<dbReference type="EMBL" id="JBEAAL010000010">
    <property type="protein sequence ID" value="MEQ1406279.1"/>
    <property type="molecule type" value="Genomic_DNA"/>
</dbReference>
<organism evidence="1 2">
    <name type="scientific">Neorhizobium phenanthreniclasticum</name>
    <dbReference type="NCBI Taxonomy" id="3157917"/>
    <lineage>
        <taxon>Bacteria</taxon>
        <taxon>Pseudomonadati</taxon>
        <taxon>Pseudomonadota</taxon>
        <taxon>Alphaproteobacteria</taxon>
        <taxon>Hyphomicrobiales</taxon>
        <taxon>Rhizobiaceae</taxon>
        <taxon>Rhizobium/Agrobacterium group</taxon>
        <taxon>Neorhizobium</taxon>
    </lineage>
</organism>
<comment type="caution">
    <text evidence="1">The sequence shown here is derived from an EMBL/GenBank/DDBJ whole genome shotgun (WGS) entry which is preliminary data.</text>
</comment>
<accession>A0ABV0M5P3</accession>
<proteinExistence type="predicted"/>
<reference evidence="1 2" key="1">
    <citation type="submission" date="2024-05" db="EMBL/GenBank/DDBJ databases">
        <title>Neorhizobium sp. Rsf11, a plant growth promoting and heavy metal resistant PAH-degrader.</title>
        <authorList>
            <person name="Golubev S.N."/>
            <person name="Muratova A.Y."/>
            <person name="Markelova M.I."/>
        </authorList>
    </citation>
    <scope>NUCLEOTIDE SEQUENCE [LARGE SCALE GENOMIC DNA]</scope>
    <source>
        <strain evidence="1 2">Rsf11</strain>
    </source>
</reference>
<name>A0ABV0M5P3_9HYPH</name>
<protein>
    <recommendedName>
        <fullName evidence="3">DUF885 domain-containing protein</fullName>
    </recommendedName>
</protein>
<dbReference type="RefSeq" id="WP_227702519.1">
    <property type="nucleotide sequence ID" value="NZ_JBEAAL010000010.1"/>
</dbReference>
<sequence>MELGGELAAITAGLDVLYRSRNRNAGILDAEGLIPVAVATISPHRFDSYDEVEAALLLFRDRLGHAETALRGDWLNEMSDSLLALIATFRGDPVSFGERLERQIRVDVRDIPEEIIAGYHRGIREVLDELGFRGGSLFEDFAGWEQRARIPSDKVLDVLGEFQRQARTRCSILATALRADWVDGEWIKPIAQRDVPYSAYCDFAGRRLLLNVDFPYTAFSLKHLAVHEAFPGHLLHLKLREKRVAEGFLPLDAAQVVTSSASSAIFEGIADNGMQFLDWIETPEDHLGHFLQRLRSALRCRAAWLLLGEGQSFDEVVQNIAAASLQSPDVTRSRLAFLRHDLRAPFVYAYWCGEMAVHSVWSKTTVEEKDEFWDYLYSNMHTPNTLAKHWLSRGS</sequence>
<evidence type="ECO:0008006" key="3">
    <source>
        <dbReference type="Google" id="ProtNLM"/>
    </source>
</evidence>